<proteinExistence type="predicted"/>
<dbReference type="InterPro" id="IPR005467">
    <property type="entry name" value="His_kinase_dom"/>
</dbReference>
<dbReference type="PRINTS" id="PR00344">
    <property type="entry name" value="BCTRLSENSOR"/>
</dbReference>
<evidence type="ECO:0000256" key="4">
    <source>
        <dbReference type="ARBA" id="ARBA00022553"/>
    </source>
</evidence>
<evidence type="ECO:0000256" key="12">
    <source>
        <dbReference type="SAM" id="Phobius"/>
    </source>
</evidence>
<evidence type="ECO:0000313" key="15">
    <source>
        <dbReference type="EMBL" id="GCB93702.1"/>
    </source>
</evidence>
<dbReference type="CDD" id="cd00075">
    <property type="entry name" value="HATPase"/>
    <property type="match status" value="1"/>
</dbReference>
<keyword evidence="6 12" id="KW-0812">Transmembrane</keyword>
<comment type="caution">
    <text evidence="15">The sequence shown here is derived from an EMBL/GenBank/DDBJ whole genome shotgun (WGS) entry which is preliminary data.</text>
</comment>
<evidence type="ECO:0000313" key="16">
    <source>
        <dbReference type="Proteomes" id="UP000288351"/>
    </source>
</evidence>
<dbReference type="InterPro" id="IPR004358">
    <property type="entry name" value="Sig_transdc_His_kin-like_C"/>
</dbReference>
<dbReference type="CDD" id="cd00082">
    <property type="entry name" value="HisKA"/>
    <property type="match status" value="1"/>
</dbReference>
<dbReference type="PROSITE" id="PS50885">
    <property type="entry name" value="HAMP"/>
    <property type="match status" value="1"/>
</dbReference>
<evidence type="ECO:0000259" key="14">
    <source>
        <dbReference type="PROSITE" id="PS50885"/>
    </source>
</evidence>
<feature type="domain" description="Histidine kinase" evidence="13">
    <location>
        <begin position="278"/>
        <end position="485"/>
    </location>
</feature>
<dbReference type="Gene3D" id="3.30.565.10">
    <property type="entry name" value="Histidine kinase-like ATPase, C-terminal domain"/>
    <property type="match status" value="1"/>
</dbReference>
<dbReference type="InterPro" id="IPR036097">
    <property type="entry name" value="HisK_dim/P_sf"/>
</dbReference>
<evidence type="ECO:0000256" key="5">
    <source>
        <dbReference type="ARBA" id="ARBA00022679"/>
    </source>
</evidence>
<dbReference type="SMART" id="SM00388">
    <property type="entry name" value="HisKA"/>
    <property type="match status" value="1"/>
</dbReference>
<dbReference type="Pfam" id="PF02518">
    <property type="entry name" value="HATPase_c"/>
    <property type="match status" value="1"/>
</dbReference>
<evidence type="ECO:0000256" key="1">
    <source>
        <dbReference type="ARBA" id="ARBA00000085"/>
    </source>
</evidence>
<reference evidence="15 16" key="1">
    <citation type="journal article" date="2019" name="Microbiol. Resour. Announc.">
        <title>Draft Genome Sequence of the Most Traditional epsilon-Poly-l-Lysine Producer, Streptomyces albulus NBRC14147.</title>
        <authorList>
            <person name="Yamanaka K."/>
            <person name="Hamano Y."/>
        </authorList>
    </citation>
    <scope>NUCLEOTIDE SEQUENCE [LARGE SCALE GENOMIC DNA]</scope>
    <source>
        <strain evidence="15 16">NBRC 14147</strain>
    </source>
</reference>
<dbReference type="RefSeq" id="WP_016579130.1">
    <property type="nucleotide sequence ID" value="NZ_BHXC01000007.1"/>
</dbReference>
<keyword evidence="4" id="KW-0597">Phosphoprotein</keyword>
<dbReference type="GO" id="GO:0005886">
    <property type="term" value="C:plasma membrane"/>
    <property type="evidence" value="ECO:0007669"/>
    <property type="project" value="UniProtKB-SubCell"/>
</dbReference>
<dbReference type="Pfam" id="PF00672">
    <property type="entry name" value="HAMP"/>
    <property type="match status" value="1"/>
</dbReference>
<dbReference type="SUPFAM" id="SSF55874">
    <property type="entry name" value="ATPase domain of HSP90 chaperone/DNA topoisomerase II/histidine kinase"/>
    <property type="match status" value="1"/>
</dbReference>
<dbReference type="AlphaFoldDB" id="A0A401R7W4"/>
<evidence type="ECO:0000256" key="2">
    <source>
        <dbReference type="ARBA" id="ARBA00004236"/>
    </source>
</evidence>
<feature type="transmembrane region" description="Helical" evidence="12">
    <location>
        <begin position="198"/>
        <end position="216"/>
    </location>
</feature>
<dbReference type="EC" id="2.7.13.3" evidence="3"/>
<accession>A0A401R7W4</accession>
<dbReference type="PANTHER" id="PTHR45436:SF5">
    <property type="entry name" value="SENSOR HISTIDINE KINASE TRCS"/>
    <property type="match status" value="1"/>
</dbReference>
<dbReference type="SUPFAM" id="SSF158472">
    <property type="entry name" value="HAMP domain-like"/>
    <property type="match status" value="1"/>
</dbReference>
<dbReference type="PROSITE" id="PS50109">
    <property type="entry name" value="HIS_KIN"/>
    <property type="match status" value="1"/>
</dbReference>
<keyword evidence="10 12" id="KW-0472">Membrane</keyword>
<evidence type="ECO:0000256" key="7">
    <source>
        <dbReference type="ARBA" id="ARBA00022777"/>
    </source>
</evidence>
<dbReference type="CDD" id="cd06225">
    <property type="entry name" value="HAMP"/>
    <property type="match status" value="1"/>
</dbReference>
<dbReference type="GO" id="GO:0000155">
    <property type="term" value="F:phosphorelay sensor kinase activity"/>
    <property type="evidence" value="ECO:0007669"/>
    <property type="project" value="InterPro"/>
</dbReference>
<dbReference type="SMART" id="SM00387">
    <property type="entry name" value="HATPase_c"/>
    <property type="match status" value="1"/>
</dbReference>
<sequence length="501" mass="52435">MSGRCGPLVRPSAVRRAARWSAAWLRARKPASLRTSFALAFAAGAAGVTVLVGFLSYDSAARLVRLDEKSVFTEVVRDLRAQVRERPYVPADYTADAADDSGGPRDELAGASRTDVQVLSAGGRIVEVGHPALPAGDRERRVAARPAAGDHEERVVVLGDAEYHVATVALGGGRGAVQVARKLSGTEDLLSALQQRTVLLAAGVIALAGAVGWWLARRITGRLVRLTAVAESVAARGRVDVDVPVEGRDEVGRLGRAFDDMLGRLTTAVHDQQRLVQDAGHELRTPLTSLRTNISLLKRFDELPAPAREELLADLAGEARELTDLVNELVALAAGQRDDDPASDVHLAEVADRAAASARRRTGRPITVRTERPAVVQGRPAALHRALSNLLENAAKFDAEGTAPIDIVVTGARVEVLDRGPGIADSDLPYVFDRFYRAPAARGLPGSGLGLAIVREIAVAHGGGAFAAARPGGGARLGFTVGSAGPEPASDGTAGGTGGPR</sequence>
<keyword evidence="5" id="KW-0808">Transferase</keyword>
<gene>
    <name evidence="15" type="primary">mprB_2</name>
    <name evidence="15" type="ORF">SALB_06488</name>
</gene>
<dbReference type="InterPro" id="IPR003594">
    <property type="entry name" value="HATPase_dom"/>
</dbReference>
<evidence type="ECO:0000256" key="10">
    <source>
        <dbReference type="ARBA" id="ARBA00023136"/>
    </source>
</evidence>
<dbReference type="PANTHER" id="PTHR45436">
    <property type="entry name" value="SENSOR HISTIDINE KINASE YKOH"/>
    <property type="match status" value="1"/>
</dbReference>
<evidence type="ECO:0000256" key="9">
    <source>
        <dbReference type="ARBA" id="ARBA00023012"/>
    </source>
</evidence>
<dbReference type="Gene3D" id="1.10.287.130">
    <property type="match status" value="1"/>
</dbReference>
<comment type="catalytic activity">
    <reaction evidence="1">
        <text>ATP + protein L-histidine = ADP + protein N-phospho-L-histidine.</text>
        <dbReference type="EC" id="2.7.13.3"/>
    </reaction>
</comment>
<evidence type="ECO:0000256" key="11">
    <source>
        <dbReference type="SAM" id="MobiDB-lite"/>
    </source>
</evidence>
<keyword evidence="8 12" id="KW-1133">Transmembrane helix</keyword>
<evidence type="ECO:0000256" key="6">
    <source>
        <dbReference type="ARBA" id="ARBA00022692"/>
    </source>
</evidence>
<comment type="subcellular location">
    <subcellularLocation>
        <location evidence="2">Cell membrane</location>
    </subcellularLocation>
</comment>
<feature type="transmembrane region" description="Helical" evidence="12">
    <location>
        <begin position="36"/>
        <end position="57"/>
    </location>
</feature>
<keyword evidence="9" id="KW-0902">Two-component regulatory system</keyword>
<dbReference type="Proteomes" id="UP000288351">
    <property type="component" value="Unassembled WGS sequence"/>
</dbReference>
<organism evidence="15 16">
    <name type="scientific">Streptomyces noursei</name>
    <name type="common">Streptomyces albulus</name>
    <dbReference type="NCBI Taxonomy" id="1971"/>
    <lineage>
        <taxon>Bacteria</taxon>
        <taxon>Bacillati</taxon>
        <taxon>Actinomycetota</taxon>
        <taxon>Actinomycetes</taxon>
        <taxon>Kitasatosporales</taxon>
        <taxon>Streptomycetaceae</taxon>
        <taxon>Streptomyces</taxon>
    </lineage>
</organism>
<evidence type="ECO:0000256" key="8">
    <source>
        <dbReference type="ARBA" id="ARBA00022989"/>
    </source>
</evidence>
<protein>
    <recommendedName>
        <fullName evidence="3">histidine kinase</fullName>
        <ecNumber evidence="3">2.7.13.3</ecNumber>
    </recommendedName>
</protein>
<dbReference type="InterPro" id="IPR003661">
    <property type="entry name" value="HisK_dim/P_dom"/>
</dbReference>
<evidence type="ECO:0000259" key="13">
    <source>
        <dbReference type="PROSITE" id="PS50109"/>
    </source>
</evidence>
<dbReference type="SUPFAM" id="SSF47384">
    <property type="entry name" value="Homodimeric domain of signal transducing histidine kinase"/>
    <property type="match status" value="1"/>
</dbReference>
<feature type="domain" description="HAMP" evidence="14">
    <location>
        <begin position="217"/>
        <end position="270"/>
    </location>
</feature>
<dbReference type="InterPro" id="IPR003660">
    <property type="entry name" value="HAMP_dom"/>
</dbReference>
<feature type="region of interest" description="Disordered" evidence="11">
    <location>
        <begin position="481"/>
        <end position="501"/>
    </location>
</feature>
<dbReference type="InterPro" id="IPR050428">
    <property type="entry name" value="TCS_sensor_his_kinase"/>
</dbReference>
<evidence type="ECO:0000256" key="3">
    <source>
        <dbReference type="ARBA" id="ARBA00012438"/>
    </source>
</evidence>
<dbReference type="Gene3D" id="6.10.340.10">
    <property type="match status" value="1"/>
</dbReference>
<dbReference type="InterPro" id="IPR036890">
    <property type="entry name" value="HATPase_C_sf"/>
</dbReference>
<keyword evidence="7 15" id="KW-0418">Kinase</keyword>
<name>A0A401R7W4_STRNR</name>
<dbReference type="EMBL" id="BHXC01000007">
    <property type="protein sequence ID" value="GCB93702.1"/>
    <property type="molecule type" value="Genomic_DNA"/>
</dbReference>
<dbReference type="SMART" id="SM00304">
    <property type="entry name" value="HAMP"/>
    <property type="match status" value="1"/>
</dbReference>
<dbReference type="Pfam" id="PF00512">
    <property type="entry name" value="HisKA"/>
    <property type="match status" value="1"/>
</dbReference>